<gene>
    <name evidence="7" type="ORF">ECRASSUSDP1_LOCUS7997</name>
</gene>
<reference evidence="7" key="1">
    <citation type="submission" date="2023-07" db="EMBL/GenBank/DDBJ databases">
        <authorList>
            <consortium name="AG Swart"/>
            <person name="Singh M."/>
            <person name="Singh A."/>
            <person name="Seah K."/>
            <person name="Emmerich C."/>
        </authorList>
    </citation>
    <scope>NUCLEOTIDE SEQUENCE</scope>
    <source>
        <strain evidence="7">DP1</strain>
    </source>
</reference>
<protein>
    <submittedName>
        <fullName evidence="7">Uncharacterized protein</fullName>
    </submittedName>
</protein>
<dbReference type="Pfam" id="PF00647">
    <property type="entry name" value="EF1G"/>
    <property type="match status" value="1"/>
</dbReference>
<dbReference type="SMART" id="SM01183">
    <property type="entry name" value="EF1G"/>
    <property type="match status" value="1"/>
</dbReference>
<accession>A0AAD1UK29</accession>
<dbReference type="InterPro" id="IPR001662">
    <property type="entry name" value="EF1B_G_C"/>
</dbReference>
<dbReference type="GO" id="GO:0003746">
    <property type="term" value="F:translation elongation factor activity"/>
    <property type="evidence" value="ECO:0007669"/>
    <property type="project" value="UniProtKB-UniRule"/>
</dbReference>
<feature type="compositionally biased region" description="Basic and acidic residues" evidence="4">
    <location>
        <begin position="241"/>
        <end position="260"/>
    </location>
</feature>
<feature type="compositionally biased region" description="Basic residues" evidence="4">
    <location>
        <begin position="261"/>
        <end position="271"/>
    </location>
</feature>
<dbReference type="PROSITE" id="PS50405">
    <property type="entry name" value="GST_CTER"/>
    <property type="match status" value="1"/>
</dbReference>
<evidence type="ECO:0000256" key="2">
    <source>
        <dbReference type="ARBA" id="ARBA00022917"/>
    </source>
</evidence>
<proteinExistence type="predicted"/>
<evidence type="ECO:0000259" key="5">
    <source>
        <dbReference type="PROSITE" id="PS50040"/>
    </source>
</evidence>
<sequence>MCEDMRLNSVYVDGVLNDVAQCFLQNYLQTKLIISYSLWNWYIHNQTRFTGTEITPVVLKTQAEVKKVIHEEGSVPVLRTSEGNITGSTSIARYFALSSKPELLGEDDIQKTKVDEYLNLIDLEILPNSRGITYLLTGRAPCESQHKLNVIVTELKKKLEGYNKVLEGQDFLLGSTVTLADLQLATYIAFPLSFVMNAQWRNKVLNLVNWFYRVTGLEGHYEATFGKVKFNTKVLQAPKPPKVDKKKKDNKKESKEEKKDKKEKKEKKKEKKKDDLPPTKLNLDDFKRFIVNNKEPAKAAEWLEKEFEKDAWSIYHLKYDIYKDEGTKLHITSNLMNGFVERAEACRRGAFGIHCVLGEEPNLGIEGIWMWRGQDVMKEMKEHPTYEYYEGKKLDTTNKDHAALIVDFWTKYEGEKIKDRTIQRRTHM</sequence>
<comment type="caution">
    <text evidence="7">The sequence shown here is derived from an EMBL/GenBank/DDBJ whole genome shotgun (WGS) entry which is preliminary data.</text>
</comment>
<feature type="domain" description="GST C-terminal" evidence="6">
    <location>
        <begin position="107"/>
        <end position="241"/>
    </location>
</feature>
<dbReference type="Gene3D" id="3.30.70.1010">
    <property type="entry name" value="Translation elongation factor EF1B, gamma chain, conserved domain"/>
    <property type="match status" value="1"/>
</dbReference>
<dbReference type="PANTHER" id="PTHR43986:SF1">
    <property type="entry name" value="ELONGATION FACTOR 1-GAMMA"/>
    <property type="match status" value="1"/>
</dbReference>
<name>A0AAD1UK29_EUPCR</name>
<keyword evidence="1 3" id="KW-0251">Elongation factor</keyword>
<dbReference type="GO" id="GO:0005634">
    <property type="term" value="C:nucleus"/>
    <property type="evidence" value="ECO:0007669"/>
    <property type="project" value="TreeGrafter"/>
</dbReference>
<dbReference type="InterPro" id="IPR050802">
    <property type="entry name" value="EF-GSTs"/>
</dbReference>
<dbReference type="Pfam" id="PF00043">
    <property type="entry name" value="GST_C"/>
    <property type="match status" value="1"/>
</dbReference>
<evidence type="ECO:0000256" key="4">
    <source>
        <dbReference type="SAM" id="MobiDB-lite"/>
    </source>
</evidence>
<keyword evidence="8" id="KW-1185">Reference proteome</keyword>
<dbReference type="SUPFAM" id="SSF89942">
    <property type="entry name" value="eEF1-gamma domain"/>
    <property type="match status" value="1"/>
</dbReference>
<evidence type="ECO:0000259" key="6">
    <source>
        <dbReference type="PROSITE" id="PS50405"/>
    </source>
</evidence>
<evidence type="ECO:0000256" key="3">
    <source>
        <dbReference type="PROSITE-ProRule" id="PRU00519"/>
    </source>
</evidence>
<dbReference type="InterPro" id="IPR004046">
    <property type="entry name" value="GST_C"/>
</dbReference>
<dbReference type="GO" id="GO:0005737">
    <property type="term" value="C:cytoplasm"/>
    <property type="evidence" value="ECO:0007669"/>
    <property type="project" value="TreeGrafter"/>
</dbReference>
<organism evidence="7 8">
    <name type="scientific">Euplotes crassus</name>
    <dbReference type="NCBI Taxonomy" id="5936"/>
    <lineage>
        <taxon>Eukaryota</taxon>
        <taxon>Sar</taxon>
        <taxon>Alveolata</taxon>
        <taxon>Ciliophora</taxon>
        <taxon>Intramacronucleata</taxon>
        <taxon>Spirotrichea</taxon>
        <taxon>Hypotrichia</taxon>
        <taxon>Euplotida</taxon>
        <taxon>Euplotidae</taxon>
        <taxon>Moneuplotes</taxon>
    </lineage>
</organism>
<dbReference type="InterPro" id="IPR036282">
    <property type="entry name" value="Glutathione-S-Trfase_C_sf"/>
</dbReference>
<evidence type="ECO:0000313" key="8">
    <source>
        <dbReference type="Proteomes" id="UP001295684"/>
    </source>
</evidence>
<dbReference type="InterPro" id="IPR010987">
    <property type="entry name" value="Glutathione-S-Trfase_C-like"/>
</dbReference>
<feature type="region of interest" description="Disordered" evidence="4">
    <location>
        <begin position="238"/>
        <end position="279"/>
    </location>
</feature>
<evidence type="ECO:0000313" key="7">
    <source>
        <dbReference type="EMBL" id="CAI2366724.1"/>
    </source>
</evidence>
<dbReference type="SUPFAM" id="SSF47616">
    <property type="entry name" value="GST C-terminal domain-like"/>
    <property type="match status" value="1"/>
</dbReference>
<dbReference type="PROSITE" id="PS50040">
    <property type="entry name" value="EF1G_C"/>
    <property type="match status" value="1"/>
</dbReference>
<dbReference type="AlphaFoldDB" id="A0AAD1UK29"/>
<evidence type="ECO:0000256" key="1">
    <source>
        <dbReference type="ARBA" id="ARBA00022768"/>
    </source>
</evidence>
<dbReference type="EMBL" id="CAMPGE010007808">
    <property type="protein sequence ID" value="CAI2366724.1"/>
    <property type="molecule type" value="Genomic_DNA"/>
</dbReference>
<dbReference type="InterPro" id="IPR036433">
    <property type="entry name" value="EF1B_G_C_sf"/>
</dbReference>
<dbReference type="Proteomes" id="UP001295684">
    <property type="component" value="Unassembled WGS sequence"/>
</dbReference>
<dbReference type="Gene3D" id="1.20.1050.10">
    <property type="match status" value="1"/>
</dbReference>
<feature type="domain" description="EF-1-gamma C-terminal" evidence="5">
    <location>
        <begin position="269"/>
        <end position="428"/>
    </location>
</feature>
<dbReference type="PANTHER" id="PTHR43986">
    <property type="entry name" value="ELONGATION FACTOR 1-GAMMA"/>
    <property type="match status" value="1"/>
</dbReference>
<keyword evidence="2 3" id="KW-0648">Protein biosynthesis</keyword>